<dbReference type="NCBIfam" id="TIGR01444">
    <property type="entry name" value="fkbM_fam"/>
    <property type="match status" value="1"/>
</dbReference>
<dbReference type="InterPro" id="IPR029063">
    <property type="entry name" value="SAM-dependent_MTases_sf"/>
</dbReference>
<dbReference type="GO" id="GO:0016197">
    <property type="term" value="P:endosomal transport"/>
    <property type="evidence" value="ECO:0007669"/>
    <property type="project" value="TreeGrafter"/>
</dbReference>
<dbReference type="PANTHER" id="PTHR34009">
    <property type="entry name" value="PROTEIN STAR"/>
    <property type="match status" value="1"/>
</dbReference>
<name>A0A4Q7P4N4_9BACT</name>
<dbReference type="GO" id="GO:0006888">
    <property type="term" value="P:endoplasmic reticulum to Golgi vesicle-mediated transport"/>
    <property type="evidence" value="ECO:0007669"/>
    <property type="project" value="TreeGrafter"/>
</dbReference>
<protein>
    <submittedName>
        <fullName evidence="2">FkbM family methyltransferase</fullName>
    </submittedName>
</protein>
<feature type="domain" description="Methyltransferase FkbM" evidence="1">
    <location>
        <begin position="59"/>
        <end position="248"/>
    </location>
</feature>
<dbReference type="AlphaFoldDB" id="A0A4Q7P4N4"/>
<dbReference type="GO" id="GO:0008168">
    <property type="term" value="F:methyltransferase activity"/>
    <property type="evidence" value="ECO:0007669"/>
    <property type="project" value="UniProtKB-KW"/>
</dbReference>
<comment type="caution">
    <text evidence="2">The sequence shown here is derived from an EMBL/GenBank/DDBJ whole genome shotgun (WGS) entry which is preliminary data.</text>
</comment>
<proteinExistence type="predicted"/>
<keyword evidence="2" id="KW-0808">Transferase</keyword>
<evidence type="ECO:0000259" key="1">
    <source>
        <dbReference type="Pfam" id="PF05050"/>
    </source>
</evidence>
<dbReference type="InterPro" id="IPR006342">
    <property type="entry name" value="FkbM_mtfrase"/>
</dbReference>
<dbReference type="Proteomes" id="UP000292209">
    <property type="component" value="Unassembled WGS sequence"/>
</dbReference>
<gene>
    <name evidence="2" type="ORF">BC751_0365</name>
</gene>
<dbReference type="GO" id="GO:0032259">
    <property type="term" value="P:methylation"/>
    <property type="evidence" value="ECO:0007669"/>
    <property type="project" value="UniProtKB-KW"/>
</dbReference>
<dbReference type="InterPro" id="IPR053202">
    <property type="entry name" value="EGF_Rcpt_Signaling_Reg"/>
</dbReference>
<evidence type="ECO:0000313" key="2">
    <source>
        <dbReference type="EMBL" id="RZS94854.1"/>
    </source>
</evidence>
<dbReference type="EMBL" id="SGXG01000001">
    <property type="protein sequence ID" value="RZS94854.1"/>
    <property type="molecule type" value="Genomic_DNA"/>
</dbReference>
<keyword evidence="2" id="KW-0489">Methyltransferase</keyword>
<dbReference type="GO" id="GO:0005886">
    <property type="term" value="C:plasma membrane"/>
    <property type="evidence" value="ECO:0007669"/>
    <property type="project" value="TreeGrafter"/>
</dbReference>
<keyword evidence="3" id="KW-1185">Reference proteome</keyword>
<dbReference type="Pfam" id="PF05050">
    <property type="entry name" value="Methyltransf_21"/>
    <property type="match status" value="1"/>
</dbReference>
<dbReference type="Gene3D" id="3.40.50.150">
    <property type="entry name" value="Vaccinia Virus protein VP39"/>
    <property type="match status" value="1"/>
</dbReference>
<dbReference type="OrthoDB" id="9812600at2"/>
<dbReference type="SUPFAM" id="SSF53335">
    <property type="entry name" value="S-adenosyl-L-methionine-dependent methyltransferases"/>
    <property type="match status" value="1"/>
</dbReference>
<evidence type="ECO:0000313" key="3">
    <source>
        <dbReference type="Proteomes" id="UP000292209"/>
    </source>
</evidence>
<dbReference type="GO" id="GO:0005737">
    <property type="term" value="C:cytoplasm"/>
    <property type="evidence" value="ECO:0007669"/>
    <property type="project" value="GOC"/>
</dbReference>
<dbReference type="PANTHER" id="PTHR34009:SF2">
    <property type="entry name" value="PROTEIN STAR"/>
    <property type="match status" value="1"/>
</dbReference>
<organism evidence="2 3">
    <name type="scientific">Cecembia calidifontis</name>
    <dbReference type="NCBI Taxonomy" id="1187080"/>
    <lineage>
        <taxon>Bacteria</taxon>
        <taxon>Pseudomonadati</taxon>
        <taxon>Bacteroidota</taxon>
        <taxon>Cytophagia</taxon>
        <taxon>Cytophagales</taxon>
        <taxon>Cyclobacteriaceae</taxon>
        <taxon>Cecembia</taxon>
    </lineage>
</organism>
<sequence>MNFKYFFKKTYNRLRFDLCASENPVYLGFYKYLYRAPKGSLSEFLDHYSRKEAPITFLQIGANDGFIYDPLQKFIKRDNWSGVMLEPQPHVFNEFLIKIHAKRPEIIPVNAALSKDDGKTTLFTIAFSKERWATGLSSFDKGVLLEKFRDGTIHKKAAKQVITVPKDEKEWIEEIQIDAISPETVLKKFNGKQINLLAIDTEGFDFEILKMLPLGKMNPEVIIYEEEHFDEDTKHACRSYIEKHGYSYHRAGRDVYATKIGLII</sequence>
<dbReference type="RefSeq" id="WP_130274050.1">
    <property type="nucleotide sequence ID" value="NZ_SGXG01000001.1"/>
</dbReference>
<reference evidence="2 3" key="1">
    <citation type="submission" date="2019-02" db="EMBL/GenBank/DDBJ databases">
        <title>Genomic Encyclopedia of Archaeal and Bacterial Type Strains, Phase II (KMG-II): from individual species to whole genera.</title>
        <authorList>
            <person name="Goeker M."/>
        </authorList>
    </citation>
    <scope>NUCLEOTIDE SEQUENCE [LARGE SCALE GENOMIC DNA]</scope>
    <source>
        <strain evidence="2 3">DSM 21411</strain>
    </source>
</reference>
<accession>A0A4Q7P4N4</accession>